<keyword evidence="2" id="KW-1185">Reference proteome</keyword>
<dbReference type="AlphaFoldDB" id="A0A844HQH9"/>
<gene>
    <name evidence="1" type="ORF">GL300_23355</name>
</gene>
<dbReference type="Proteomes" id="UP000449846">
    <property type="component" value="Unassembled WGS sequence"/>
</dbReference>
<protein>
    <submittedName>
        <fullName evidence="1">Uncharacterized protein</fullName>
    </submittedName>
</protein>
<name>A0A844HQH9_9RHOB</name>
<dbReference type="EMBL" id="WMIG01000026">
    <property type="protein sequence ID" value="MTH62140.1"/>
    <property type="molecule type" value="Genomic_DNA"/>
</dbReference>
<evidence type="ECO:0000313" key="2">
    <source>
        <dbReference type="Proteomes" id="UP000449846"/>
    </source>
</evidence>
<sequence length="151" mass="16686">MSVKARNQSDAERARVRAAKRKILEAGQAAGLTLRQIAIANTLDLGQLSSFAKREGFNIPTDRVTRGSTPSADAQVVTCQSWGETREHRVKMPRMAWIDADELMLAPRPDTAPRMPTIRQPMAEDGPAPDQIEMTIATIRAMRDEMRASAD</sequence>
<comment type="caution">
    <text evidence="1">The sequence shown here is derived from an EMBL/GenBank/DDBJ whole genome shotgun (WGS) entry which is preliminary data.</text>
</comment>
<dbReference type="RefSeq" id="WP_155042091.1">
    <property type="nucleotide sequence ID" value="NZ_WMIG01000026.1"/>
</dbReference>
<organism evidence="1 2">
    <name type="scientific">Paracoccus litorisediminis</name>
    <dbReference type="NCBI Taxonomy" id="2006130"/>
    <lineage>
        <taxon>Bacteria</taxon>
        <taxon>Pseudomonadati</taxon>
        <taxon>Pseudomonadota</taxon>
        <taxon>Alphaproteobacteria</taxon>
        <taxon>Rhodobacterales</taxon>
        <taxon>Paracoccaceae</taxon>
        <taxon>Paracoccus</taxon>
    </lineage>
</organism>
<reference evidence="1 2" key="1">
    <citation type="submission" date="2019-11" db="EMBL/GenBank/DDBJ databases">
        <authorList>
            <person name="Dong K."/>
        </authorList>
    </citation>
    <scope>NUCLEOTIDE SEQUENCE [LARGE SCALE GENOMIC DNA]</scope>
    <source>
        <strain evidence="1 2">NBRC 112902</strain>
    </source>
</reference>
<proteinExistence type="predicted"/>
<accession>A0A844HQH9</accession>
<evidence type="ECO:0000313" key="1">
    <source>
        <dbReference type="EMBL" id="MTH62140.1"/>
    </source>
</evidence>